<reference evidence="2 3" key="1">
    <citation type="journal article" date="2019" name="Commun. Biol.">
        <title>The bagworm genome reveals a unique fibroin gene that provides high tensile strength.</title>
        <authorList>
            <person name="Kono N."/>
            <person name="Nakamura H."/>
            <person name="Ohtoshi R."/>
            <person name="Tomita M."/>
            <person name="Numata K."/>
            <person name="Arakawa K."/>
        </authorList>
    </citation>
    <scope>NUCLEOTIDE SEQUENCE [LARGE SCALE GENOMIC DNA]</scope>
</reference>
<evidence type="ECO:0000256" key="1">
    <source>
        <dbReference type="SAM" id="MobiDB-lite"/>
    </source>
</evidence>
<protein>
    <submittedName>
        <fullName evidence="2">Uncharacterized protein</fullName>
    </submittedName>
</protein>
<sequence length="106" mass="12457">MQGLSREQYSKAKQSGRSEKNRTLYRIESCLNIESSPGTEAEVGRGENRRQACNQNRARHWNRNRERDYGMLRAGSGSDSIEIKKKKILDRDRGQDQERCRGRYRH</sequence>
<comment type="caution">
    <text evidence="2">The sequence shown here is derived from an EMBL/GenBank/DDBJ whole genome shotgun (WGS) entry which is preliminary data.</text>
</comment>
<evidence type="ECO:0000313" key="2">
    <source>
        <dbReference type="EMBL" id="GBP60679.1"/>
    </source>
</evidence>
<feature type="compositionally biased region" description="Polar residues" evidence="1">
    <location>
        <begin position="1"/>
        <end position="15"/>
    </location>
</feature>
<evidence type="ECO:0000313" key="3">
    <source>
        <dbReference type="Proteomes" id="UP000299102"/>
    </source>
</evidence>
<accession>A0A4C1XED2</accession>
<feature type="region of interest" description="Disordered" evidence="1">
    <location>
        <begin position="1"/>
        <end position="21"/>
    </location>
</feature>
<feature type="region of interest" description="Disordered" evidence="1">
    <location>
        <begin position="35"/>
        <end position="58"/>
    </location>
</feature>
<feature type="region of interest" description="Disordered" evidence="1">
    <location>
        <begin position="85"/>
        <end position="106"/>
    </location>
</feature>
<name>A0A4C1XED2_EUMVA</name>
<dbReference type="AlphaFoldDB" id="A0A4C1XED2"/>
<dbReference type="EMBL" id="BGZK01000793">
    <property type="protein sequence ID" value="GBP60679.1"/>
    <property type="molecule type" value="Genomic_DNA"/>
</dbReference>
<feature type="compositionally biased region" description="Basic and acidic residues" evidence="1">
    <location>
        <begin position="89"/>
        <end position="106"/>
    </location>
</feature>
<gene>
    <name evidence="2" type="ORF">EVAR_55749_1</name>
</gene>
<proteinExistence type="predicted"/>
<organism evidence="2 3">
    <name type="scientific">Eumeta variegata</name>
    <name type="common">Bagworm moth</name>
    <name type="synonym">Eumeta japonica</name>
    <dbReference type="NCBI Taxonomy" id="151549"/>
    <lineage>
        <taxon>Eukaryota</taxon>
        <taxon>Metazoa</taxon>
        <taxon>Ecdysozoa</taxon>
        <taxon>Arthropoda</taxon>
        <taxon>Hexapoda</taxon>
        <taxon>Insecta</taxon>
        <taxon>Pterygota</taxon>
        <taxon>Neoptera</taxon>
        <taxon>Endopterygota</taxon>
        <taxon>Lepidoptera</taxon>
        <taxon>Glossata</taxon>
        <taxon>Ditrysia</taxon>
        <taxon>Tineoidea</taxon>
        <taxon>Psychidae</taxon>
        <taxon>Oiketicinae</taxon>
        <taxon>Eumeta</taxon>
    </lineage>
</organism>
<keyword evidence="3" id="KW-1185">Reference proteome</keyword>
<dbReference type="Proteomes" id="UP000299102">
    <property type="component" value="Unassembled WGS sequence"/>
</dbReference>